<sequence length="106" mass="12052">MVKSILISWIDKAASTILGEEFSKNQTVKLISLVTSSKGYEVKFTESFSRTVMVEDYESFISNEANKLEEYEKLQLGQTVGHSVAKNLHVSFDNIELKKMENINEN</sequence>
<comment type="caution">
    <text evidence="1">The sequence shown here is derived from an EMBL/GenBank/DDBJ whole genome shotgun (WGS) entry which is preliminary data.</text>
</comment>
<proteinExistence type="predicted"/>
<dbReference type="EMBL" id="MDTU01000006">
    <property type="protein sequence ID" value="ODN41136.1"/>
    <property type="molecule type" value="Genomic_DNA"/>
</dbReference>
<dbReference type="RefSeq" id="WP_069314409.1">
    <property type="nucleotide sequence ID" value="NZ_MDTU01000006.1"/>
</dbReference>
<dbReference type="Proteomes" id="UP000094329">
    <property type="component" value="Unassembled WGS sequence"/>
</dbReference>
<keyword evidence="2" id="KW-1185">Reference proteome</keyword>
<accession>A0ABX3A0A8</accession>
<evidence type="ECO:0000313" key="1">
    <source>
        <dbReference type="EMBL" id="ODN41136.1"/>
    </source>
</evidence>
<reference evidence="1 2" key="1">
    <citation type="submission" date="2016-08" db="EMBL/GenBank/DDBJ databases">
        <title>Draft genome sequence of Candidatus Piscirickettsia litoralis, from seawater.</title>
        <authorList>
            <person name="Wan X."/>
            <person name="Lee A.J."/>
            <person name="Hou S."/>
            <person name="Donachie S.P."/>
        </authorList>
    </citation>
    <scope>NUCLEOTIDE SEQUENCE [LARGE SCALE GENOMIC DNA]</scope>
    <source>
        <strain evidence="1 2">Y2</strain>
    </source>
</reference>
<protein>
    <submittedName>
        <fullName evidence="1">Uncharacterized protein</fullName>
    </submittedName>
</protein>
<evidence type="ECO:0000313" key="2">
    <source>
        <dbReference type="Proteomes" id="UP000094329"/>
    </source>
</evidence>
<organism evidence="1 2">
    <name type="scientific">Piscirickettsia litoralis</name>
    <dbReference type="NCBI Taxonomy" id="1891921"/>
    <lineage>
        <taxon>Bacteria</taxon>
        <taxon>Pseudomonadati</taxon>
        <taxon>Pseudomonadota</taxon>
        <taxon>Gammaproteobacteria</taxon>
        <taxon>Thiotrichales</taxon>
        <taxon>Piscirickettsiaceae</taxon>
        <taxon>Piscirickettsia</taxon>
    </lineage>
</organism>
<gene>
    <name evidence="1" type="ORF">BGC07_17840</name>
</gene>
<name>A0ABX3A0A8_9GAMM</name>